<evidence type="ECO:0000256" key="4">
    <source>
        <dbReference type="ARBA" id="ARBA00032194"/>
    </source>
</evidence>
<dbReference type="Proteomes" id="UP000254835">
    <property type="component" value="Unassembled WGS sequence"/>
</dbReference>
<reference evidence="7 8" key="1">
    <citation type="submission" date="2018-06" db="EMBL/GenBank/DDBJ databases">
        <authorList>
            <consortium name="Pathogen Informatics"/>
            <person name="Doyle S."/>
        </authorList>
    </citation>
    <scope>NUCLEOTIDE SEQUENCE [LARGE SCALE GENOMIC DNA]</scope>
    <source>
        <strain evidence="7 8">NCTC11470</strain>
    </source>
</reference>
<dbReference type="InterPro" id="IPR050288">
    <property type="entry name" value="Cellulose_deg_GH3"/>
</dbReference>
<dbReference type="InterPro" id="IPR026891">
    <property type="entry name" value="Fn3-like"/>
</dbReference>
<proteinExistence type="inferred from homology"/>
<dbReference type="EMBL" id="UHJA01000001">
    <property type="protein sequence ID" value="SUP76971.1"/>
    <property type="molecule type" value="Genomic_DNA"/>
</dbReference>
<protein>
    <recommendedName>
        <fullName evidence="5">Beta-D-glucoside glucohydrolase</fullName>
    </recommendedName>
    <alternativeName>
        <fullName evidence="3">Cellobiase</fullName>
    </alternativeName>
    <alternativeName>
        <fullName evidence="4">Gentiobiase</fullName>
    </alternativeName>
</protein>
<dbReference type="InterPro" id="IPR013783">
    <property type="entry name" value="Ig-like_fold"/>
</dbReference>
<dbReference type="SMART" id="SM01217">
    <property type="entry name" value="Fn3_like"/>
    <property type="match status" value="1"/>
</dbReference>
<dbReference type="InterPro" id="IPR017853">
    <property type="entry name" value="GH"/>
</dbReference>
<comment type="similarity">
    <text evidence="1">Belongs to the glycosyl hydrolase 3 family.</text>
</comment>
<dbReference type="InterPro" id="IPR001764">
    <property type="entry name" value="Glyco_hydro_3_N"/>
</dbReference>
<dbReference type="OrthoDB" id="9781691at2"/>
<dbReference type="RefSeq" id="WP_004706908.1">
    <property type="nucleotide sequence ID" value="NZ_CP023964.1"/>
</dbReference>
<evidence type="ECO:0000256" key="2">
    <source>
        <dbReference type="ARBA" id="ARBA00022801"/>
    </source>
</evidence>
<evidence type="ECO:0000259" key="6">
    <source>
        <dbReference type="SMART" id="SM01217"/>
    </source>
</evidence>
<dbReference type="SUPFAM" id="SSF52279">
    <property type="entry name" value="Beta-D-glucan exohydrolase, C-terminal domain"/>
    <property type="match status" value="1"/>
</dbReference>
<dbReference type="Pfam" id="PF00933">
    <property type="entry name" value="Glyco_hydro_3"/>
    <property type="match status" value="1"/>
</dbReference>
<gene>
    <name evidence="7" type="primary">bglX</name>
    <name evidence="7" type="ORF">NCTC11470_02029</name>
</gene>
<dbReference type="Gene3D" id="3.20.20.300">
    <property type="entry name" value="Glycoside hydrolase, family 3, N-terminal domain"/>
    <property type="match status" value="1"/>
</dbReference>
<evidence type="ECO:0000256" key="5">
    <source>
        <dbReference type="ARBA" id="ARBA00032594"/>
    </source>
</evidence>
<evidence type="ECO:0000313" key="8">
    <source>
        <dbReference type="Proteomes" id="UP000254835"/>
    </source>
</evidence>
<dbReference type="InterPro" id="IPR036962">
    <property type="entry name" value="Glyco_hydro_3_N_sf"/>
</dbReference>
<organism evidence="7 8">
    <name type="scientific">Yersinia frederiksenii</name>
    <dbReference type="NCBI Taxonomy" id="29484"/>
    <lineage>
        <taxon>Bacteria</taxon>
        <taxon>Pseudomonadati</taxon>
        <taxon>Pseudomonadota</taxon>
        <taxon>Gammaproteobacteria</taxon>
        <taxon>Enterobacterales</taxon>
        <taxon>Yersiniaceae</taxon>
        <taxon>Yersinia</taxon>
    </lineage>
</organism>
<dbReference type="GO" id="GO:0005975">
    <property type="term" value="P:carbohydrate metabolic process"/>
    <property type="evidence" value="ECO:0007669"/>
    <property type="project" value="InterPro"/>
</dbReference>
<dbReference type="Pfam" id="PF14310">
    <property type="entry name" value="Fn3-like"/>
    <property type="match status" value="1"/>
</dbReference>
<name>A0A380PTV8_YERFR</name>
<feature type="domain" description="Fibronectin type III-like" evidence="6">
    <location>
        <begin position="690"/>
        <end position="759"/>
    </location>
</feature>
<dbReference type="Gene3D" id="2.60.40.10">
    <property type="entry name" value="Immunoglobulins"/>
    <property type="match status" value="1"/>
</dbReference>
<sequence>MTVIYKDAQYPISERVADLLSRMTDEEKFAQMHAFWLILSADGLHKERTDLSDEFSGAGAQSSLQERIKLGIGQITRPLGTHIVDAQEGVRAANKLQRTLIEETRLGIPALFHEECLVGLLCKDATLFPSSLNYGSTWDLELVERAAAAIGQEARSTGCHQGLAPVLDVSRDVRWGRTEETFGEDPWLVGMMATHYVKGLQGKKRDLLATLKHYVGHSFSEGARNHAPVHLGFCELNDTFLLPFEMAVKLANAGSVMPAYHDIDNQPGHSDSFLLTTVLREQWGFDGIIVADYGGVSLLHQHHGVSHDAAQSAALAFNAGLDVELPKDDCARHLREAVDRGLISMAKIDEIVSRVLKEKFNLGLFEHPYADENTIELQSATTRQIARDVATRSITLLENNGILPLKNLPQVAVIGPTADDPLALLSGYSFPVHLIISDMLEQTTQVTTPLQAMREQLGNDNVHYAKGCHIIEKRMAGAPVFPGDSSNKPMQSSPVSTDTSLIPEAVHLANHSDVVVLCVGDLAGLFQSGTVGEGSDTDSLSLPGVQQQLLDELVATGKPVVVVVTGGRPYNLGGQEDHVAALLMAWAPGQEGGHAIADVLTGKAEPGGRLVLSVPKSAGAMPYYYNHKLKSGGTPFAFHFGARYPFGYGKTWTEFDYGQLEQLSHEVVNEGGEVKVSLTVTNSGTWAGSEVVQLYVRDKVASMVRPVQELKAFQRVYLAPGESARLTFHIPTDMLSFTRRDGQRVVEPGEFDIRVGASSDDIRSVGLVKVTGETRVLSGNWRMVSHCTS</sequence>
<dbReference type="GO" id="GO:0008422">
    <property type="term" value="F:beta-glucosidase activity"/>
    <property type="evidence" value="ECO:0007669"/>
    <property type="project" value="UniProtKB-ARBA"/>
</dbReference>
<dbReference type="GeneID" id="57906029"/>
<dbReference type="InterPro" id="IPR036881">
    <property type="entry name" value="Glyco_hydro_3_C_sf"/>
</dbReference>
<dbReference type="PRINTS" id="PR00133">
    <property type="entry name" value="GLHYDRLASE3"/>
</dbReference>
<dbReference type="PANTHER" id="PTHR42715:SF10">
    <property type="entry name" value="BETA-GLUCOSIDASE"/>
    <property type="match status" value="1"/>
</dbReference>
<evidence type="ECO:0000256" key="3">
    <source>
        <dbReference type="ARBA" id="ARBA00031448"/>
    </source>
</evidence>
<keyword evidence="2 7" id="KW-0378">Hydrolase</keyword>
<dbReference type="SUPFAM" id="SSF51445">
    <property type="entry name" value="(Trans)glycosidases"/>
    <property type="match status" value="1"/>
</dbReference>
<keyword evidence="7" id="KW-0326">Glycosidase</keyword>
<dbReference type="AlphaFoldDB" id="A0A380PTV8"/>
<dbReference type="Pfam" id="PF01915">
    <property type="entry name" value="Glyco_hydro_3_C"/>
    <property type="match status" value="1"/>
</dbReference>
<dbReference type="Gene3D" id="3.40.50.1700">
    <property type="entry name" value="Glycoside hydrolase family 3 C-terminal domain"/>
    <property type="match status" value="1"/>
</dbReference>
<dbReference type="PANTHER" id="PTHR42715">
    <property type="entry name" value="BETA-GLUCOSIDASE"/>
    <property type="match status" value="1"/>
</dbReference>
<dbReference type="InterPro" id="IPR002772">
    <property type="entry name" value="Glyco_hydro_3_C"/>
</dbReference>
<evidence type="ECO:0000313" key="7">
    <source>
        <dbReference type="EMBL" id="SUP76971.1"/>
    </source>
</evidence>
<dbReference type="FunFam" id="2.60.40.10:FF:000495">
    <property type="entry name" value="Periplasmic beta-glucosidase"/>
    <property type="match status" value="1"/>
</dbReference>
<evidence type="ECO:0000256" key="1">
    <source>
        <dbReference type="ARBA" id="ARBA00005336"/>
    </source>
</evidence>
<accession>A0A380PTV8</accession>